<sequence>MPPIEQTLYQQSLTHVRKQLGPERFSTEWNNGEIMSLEEVLSSLQASPEVSSPVDSTLTLEPQLVKQPTSETSAQNGLTGREKEVLQLLASGLTNIQIADQLVISPRTVQTHLSTIYAKLGVATRSAATRYALEHHLA</sequence>
<dbReference type="CDD" id="cd06170">
    <property type="entry name" value="LuxR_C_like"/>
    <property type="match status" value="1"/>
</dbReference>
<dbReference type="Pfam" id="PF00196">
    <property type="entry name" value="GerE"/>
    <property type="match status" value="1"/>
</dbReference>
<dbReference type="PROSITE" id="PS50043">
    <property type="entry name" value="HTH_LUXR_2"/>
    <property type="match status" value="1"/>
</dbReference>
<evidence type="ECO:0000313" key="6">
    <source>
        <dbReference type="EMBL" id="GER91562.1"/>
    </source>
</evidence>
<evidence type="ECO:0000256" key="1">
    <source>
        <dbReference type="ARBA" id="ARBA00023015"/>
    </source>
</evidence>
<evidence type="ECO:0000256" key="2">
    <source>
        <dbReference type="ARBA" id="ARBA00023125"/>
    </source>
</evidence>
<dbReference type="SUPFAM" id="SSF46894">
    <property type="entry name" value="C-terminal effector domain of the bipartite response regulators"/>
    <property type="match status" value="1"/>
</dbReference>
<evidence type="ECO:0000259" key="5">
    <source>
        <dbReference type="PROSITE" id="PS50043"/>
    </source>
</evidence>
<dbReference type="AlphaFoldDB" id="A0A5J4KWN7"/>
<proteinExistence type="predicted"/>
<reference evidence="6 7" key="1">
    <citation type="submission" date="2019-10" db="EMBL/GenBank/DDBJ databases">
        <title>Dictyobacter vulcani sp. nov., within the class Ktedonobacteria, isolated from soil of volcanic Mt. Zao.</title>
        <authorList>
            <person name="Zheng Y."/>
            <person name="Wang C.M."/>
            <person name="Sakai Y."/>
            <person name="Abe K."/>
            <person name="Yokota A."/>
            <person name="Yabe S."/>
        </authorList>
    </citation>
    <scope>NUCLEOTIDE SEQUENCE [LARGE SCALE GENOMIC DNA]</scope>
    <source>
        <strain evidence="6 7">W12</strain>
    </source>
</reference>
<feature type="domain" description="HTH luxR-type" evidence="5">
    <location>
        <begin position="71"/>
        <end position="136"/>
    </location>
</feature>
<keyword evidence="7" id="KW-1185">Reference proteome</keyword>
<keyword evidence="2" id="KW-0238">DNA-binding</keyword>
<evidence type="ECO:0000313" key="7">
    <source>
        <dbReference type="Proteomes" id="UP000326912"/>
    </source>
</evidence>
<dbReference type="InterPro" id="IPR036388">
    <property type="entry name" value="WH-like_DNA-bd_sf"/>
</dbReference>
<dbReference type="Gene3D" id="1.10.10.10">
    <property type="entry name" value="Winged helix-like DNA-binding domain superfamily/Winged helix DNA-binding domain"/>
    <property type="match status" value="1"/>
</dbReference>
<dbReference type="PANTHER" id="PTHR44688:SF16">
    <property type="entry name" value="DNA-BINDING TRANSCRIPTIONAL ACTIVATOR DEVR_DOSR"/>
    <property type="match status" value="1"/>
</dbReference>
<dbReference type="SMART" id="SM00421">
    <property type="entry name" value="HTH_LUXR"/>
    <property type="match status" value="1"/>
</dbReference>
<feature type="region of interest" description="Disordered" evidence="4">
    <location>
        <begin position="46"/>
        <end position="79"/>
    </location>
</feature>
<dbReference type="InterPro" id="IPR000792">
    <property type="entry name" value="Tscrpt_reg_LuxR_C"/>
</dbReference>
<dbReference type="GO" id="GO:0003677">
    <property type="term" value="F:DNA binding"/>
    <property type="evidence" value="ECO:0007669"/>
    <property type="project" value="UniProtKB-KW"/>
</dbReference>
<protein>
    <recommendedName>
        <fullName evidence="5">HTH luxR-type domain-containing protein</fullName>
    </recommendedName>
</protein>
<organism evidence="6 7">
    <name type="scientific">Dictyobacter vulcani</name>
    <dbReference type="NCBI Taxonomy" id="2607529"/>
    <lineage>
        <taxon>Bacteria</taxon>
        <taxon>Bacillati</taxon>
        <taxon>Chloroflexota</taxon>
        <taxon>Ktedonobacteria</taxon>
        <taxon>Ktedonobacterales</taxon>
        <taxon>Dictyobacteraceae</taxon>
        <taxon>Dictyobacter</taxon>
    </lineage>
</organism>
<gene>
    <name evidence="6" type="ORF">KDW_57240</name>
</gene>
<dbReference type="EMBL" id="BKZW01000004">
    <property type="protein sequence ID" value="GER91562.1"/>
    <property type="molecule type" value="Genomic_DNA"/>
</dbReference>
<dbReference type="GO" id="GO:0006355">
    <property type="term" value="P:regulation of DNA-templated transcription"/>
    <property type="evidence" value="ECO:0007669"/>
    <property type="project" value="InterPro"/>
</dbReference>
<feature type="compositionally biased region" description="Polar residues" evidence="4">
    <location>
        <begin position="46"/>
        <end position="78"/>
    </location>
</feature>
<dbReference type="InterPro" id="IPR016032">
    <property type="entry name" value="Sig_transdc_resp-reg_C-effctor"/>
</dbReference>
<keyword evidence="3" id="KW-0804">Transcription</keyword>
<name>A0A5J4KWN7_9CHLR</name>
<accession>A0A5J4KWN7</accession>
<dbReference type="PANTHER" id="PTHR44688">
    <property type="entry name" value="DNA-BINDING TRANSCRIPTIONAL ACTIVATOR DEVR_DOSR"/>
    <property type="match status" value="1"/>
</dbReference>
<evidence type="ECO:0000256" key="4">
    <source>
        <dbReference type="SAM" id="MobiDB-lite"/>
    </source>
</evidence>
<dbReference type="PRINTS" id="PR00038">
    <property type="entry name" value="HTHLUXR"/>
</dbReference>
<comment type="caution">
    <text evidence="6">The sequence shown here is derived from an EMBL/GenBank/DDBJ whole genome shotgun (WGS) entry which is preliminary data.</text>
</comment>
<keyword evidence="1" id="KW-0805">Transcription regulation</keyword>
<evidence type="ECO:0000256" key="3">
    <source>
        <dbReference type="ARBA" id="ARBA00023163"/>
    </source>
</evidence>
<dbReference type="Proteomes" id="UP000326912">
    <property type="component" value="Unassembled WGS sequence"/>
</dbReference>